<dbReference type="PANTHER" id="PTHR33096">
    <property type="entry name" value="CXC2 DOMAIN-CONTAINING PROTEIN"/>
    <property type="match status" value="1"/>
</dbReference>
<dbReference type="Proteomes" id="UP001215280">
    <property type="component" value="Unassembled WGS sequence"/>
</dbReference>
<dbReference type="InterPro" id="IPR040521">
    <property type="entry name" value="KDZ"/>
</dbReference>
<dbReference type="Gene3D" id="3.40.395.10">
    <property type="entry name" value="Adenoviral Proteinase, Chain A"/>
    <property type="match status" value="1"/>
</dbReference>
<comment type="caution">
    <text evidence="2">The sequence shown here is derived from an EMBL/GenBank/DDBJ whole genome shotgun (WGS) entry which is preliminary data.</text>
</comment>
<sequence>MALAAALRTIYKRRGFRILSKQIPGALATDPFREGLGNAVLWFSNLQDQIKARLEAALAAADTVLFPPTPSPPSSMPPPPAPPPPPSQDRPLPSSTPPPSAPPSQTGSAGRVSRVLPSGPPPPSLSAQPPLLAQPPLSTHPPPTGLTPGRADRGRPLSDGGDVQFGADGCFSYRHVRSAGDGPISHDPQYFISKDKVNKATILEAYNVGCVADNSFNMFSILSEGLHAHVGFIINAMHAYSHQWICQLVYSPRLRRGAGLSDHKGVEHIWSRIRRLIPLTRHQWKSRRIWTLDQYMAFVNDEGRDGLGTWIERQRKNLTKKQSGALKVLRECQIPESELCLQWQAQKAAQTSVRSYAPTRLRHELEKIIALQTQIDAVEKSIAEAKASITSAGASTHSITLLKGLEATHETLSSQADALYTSLNIHGVFPELKDLPLEEAPGTKMYQATSKAIAKRQSALLRSVAKFNRYCAALEDLQPAMCDISIPPPLATDLTGLCNDPYLQQDVWMAPSGGAPPRWLSDENEAVRLNAERKNLRSWLDEELNIITHAMLVADAILEHPLREREEQLKNMVLTWEFSIRHIDTPVSAASTATTATSSSTPTPSSMLTATSTAVSPSNNIPLGDVFPARISQRATNATVTAEVELEADDLFEGGDMAGDDLVASEELDPGVDSEDEVLYVEEAIRNMSCDAEDDTSAITNQPVLYEIRWDCPDNVRIDHSLLQDLKARNQFFEPINRTSTFAHIVAGTEGQLKQTIEDTDLAPLRHPTSLLNNFCINGLAAALLEFCTHNMDPTAAGVARQCAVLTTHELPRYWEKAVWIVPVHRLSEKHWVLIIVMPHEESMYFFDSMNGENWRPDLRLMMVTPLGLRGPSDPSLVLHCKPMFTTAAFGFSAPWLQLCAGMLLLP</sequence>
<feature type="region of interest" description="Disordered" evidence="1">
    <location>
        <begin position="65"/>
        <end position="163"/>
    </location>
</feature>
<name>A0AAD7IA29_9AGAR</name>
<dbReference type="InterPro" id="IPR038765">
    <property type="entry name" value="Papain-like_cys_pep_sf"/>
</dbReference>
<proteinExistence type="predicted"/>
<feature type="compositionally biased region" description="Low complexity" evidence="1">
    <location>
        <begin position="125"/>
        <end position="137"/>
    </location>
</feature>
<evidence type="ECO:0000256" key="1">
    <source>
        <dbReference type="SAM" id="MobiDB-lite"/>
    </source>
</evidence>
<protein>
    <recommendedName>
        <fullName evidence="4">Ubiquitin-like protease family profile domain-containing protein</fullName>
    </recommendedName>
</protein>
<reference evidence="2" key="1">
    <citation type="submission" date="2023-03" db="EMBL/GenBank/DDBJ databases">
        <title>Massive genome expansion in bonnet fungi (Mycena s.s.) driven by repeated elements and novel gene families across ecological guilds.</title>
        <authorList>
            <consortium name="Lawrence Berkeley National Laboratory"/>
            <person name="Harder C.B."/>
            <person name="Miyauchi S."/>
            <person name="Viragh M."/>
            <person name="Kuo A."/>
            <person name="Thoen E."/>
            <person name="Andreopoulos B."/>
            <person name="Lu D."/>
            <person name="Skrede I."/>
            <person name="Drula E."/>
            <person name="Henrissat B."/>
            <person name="Morin E."/>
            <person name="Kohler A."/>
            <person name="Barry K."/>
            <person name="LaButti K."/>
            <person name="Morin E."/>
            <person name="Salamov A."/>
            <person name="Lipzen A."/>
            <person name="Mereny Z."/>
            <person name="Hegedus B."/>
            <person name="Baldrian P."/>
            <person name="Stursova M."/>
            <person name="Weitz H."/>
            <person name="Taylor A."/>
            <person name="Grigoriev I.V."/>
            <person name="Nagy L.G."/>
            <person name="Martin F."/>
            <person name="Kauserud H."/>
        </authorList>
    </citation>
    <scope>NUCLEOTIDE SEQUENCE</scope>
    <source>
        <strain evidence="2">CBHHK188m</strain>
    </source>
</reference>
<evidence type="ECO:0000313" key="2">
    <source>
        <dbReference type="EMBL" id="KAJ7738454.1"/>
    </source>
</evidence>
<accession>A0AAD7IA29</accession>
<dbReference type="Pfam" id="PF18758">
    <property type="entry name" value="KDZ"/>
    <property type="match status" value="1"/>
</dbReference>
<dbReference type="SUPFAM" id="SSF54001">
    <property type="entry name" value="Cysteine proteinases"/>
    <property type="match status" value="1"/>
</dbReference>
<dbReference type="EMBL" id="JARJLG010000137">
    <property type="protein sequence ID" value="KAJ7738454.1"/>
    <property type="molecule type" value="Genomic_DNA"/>
</dbReference>
<dbReference type="PANTHER" id="PTHR33096:SF1">
    <property type="entry name" value="CXC1-LIKE CYSTEINE CLUSTER ASSOCIATED WITH KDZ TRANSPOSASES DOMAIN-CONTAINING PROTEIN"/>
    <property type="match status" value="1"/>
</dbReference>
<gene>
    <name evidence="2" type="ORF">DFH07DRAFT_966042</name>
</gene>
<evidence type="ECO:0008006" key="4">
    <source>
        <dbReference type="Google" id="ProtNLM"/>
    </source>
</evidence>
<evidence type="ECO:0000313" key="3">
    <source>
        <dbReference type="Proteomes" id="UP001215280"/>
    </source>
</evidence>
<organism evidence="2 3">
    <name type="scientific">Mycena maculata</name>
    <dbReference type="NCBI Taxonomy" id="230809"/>
    <lineage>
        <taxon>Eukaryota</taxon>
        <taxon>Fungi</taxon>
        <taxon>Dikarya</taxon>
        <taxon>Basidiomycota</taxon>
        <taxon>Agaricomycotina</taxon>
        <taxon>Agaricomycetes</taxon>
        <taxon>Agaricomycetidae</taxon>
        <taxon>Agaricales</taxon>
        <taxon>Marasmiineae</taxon>
        <taxon>Mycenaceae</taxon>
        <taxon>Mycena</taxon>
    </lineage>
</organism>
<feature type="region of interest" description="Disordered" evidence="1">
    <location>
        <begin position="593"/>
        <end position="614"/>
    </location>
</feature>
<keyword evidence="3" id="KW-1185">Reference proteome</keyword>
<feature type="compositionally biased region" description="Pro residues" evidence="1">
    <location>
        <begin position="67"/>
        <end position="102"/>
    </location>
</feature>
<dbReference type="AlphaFoldDB" id="A0AAD7IA29"/>